<evidence type="ECO:0000313" key="1">
    <source>
        <dbReference type="EMBL" id="EMY76357.1"/>
    </source>
</evidence>
<gene>
    <name evidence="1" type="ORF">LEP1GSC060_1635</name>
</gene>
<evidence type="ECO:0000313" key="2">
    <source>
        <dbReference type="Proteomes" id="UP000012313"/>
    </source>
</evidence>
<dbReference type="Proteomes" id="UP000012313">
    <property type="component" value="Unassembled WGS sequence"/>
</dbReference>
<sequence length="52" mass="6121">MRTFHCADVFLHNLLHRISKIDPLKISYQMLWIKEVVFDISGGISEFLEKSN</sequence>
<proteinExistence type="predicted"/>
<keyword evidence="2" id="KW-1185">Reference proteome</keyword>
<dbReference type="AlphaFoldDB" id="N1WGA0"/>
<name>N1WGA0_9LEPT</name>
<dbReference type="STRING" id="1218598.LEP1GSC060_1635"/>
<organism evidence="1 2">
    <name type="scientific">Leptospira weilii serovar Ranarum str. ICFT</name>
    <dbReference type="NCBI Taxonomy" id="1218598"/>
    <lineage>
        <taxon>Bacteria</taxon>
        <taxon>Pseudomonadati</taxon>
        <taxon>Spirochaetota</taxon>
        <taxon>Spirochaetia</taxon>
        <taxon>Leptospirales</taxon>
        <taxon>Leptospiraceae</taxon>
        <taxon>Leptospira</taxon>
    </lineage>
</organism>
<accession>N1WGA0</accession>
<reference evidence="1" key="1">
    <citation type="submission" date="2013-03" db="EMBL/GenBank/DDBJ databases">
        <authorList>
            <person name="Harkins D.M."/>
            <person name="Durkin A.S."/>
            <person name="Brinkac L.M."/>
            <person name="Haft D.H."/>
            <person name="Selengut J.D."/>
            <person name="Sanka R."/>
            <person name="DePew J."/>
            <person name="Purushe J."/>
            <person name="Hartskeerl R.A."/>
            <person name="Ahmed A."/>
            <person name="van der Linden H."/>
            <person name="Goris M.G.A."/>
            <person name="Vinetz J.M."/>
            <person name="Sutton G.G."/>
            <person name="Nierman W.C."/>
            <person name="Fouts D.E."/>
        </authorList>
    </citation>
    <scope>NUCLEOTIDE SEQUENCE [LARGE SCALE GENOMIC DNA]</scope>
    <source>
        <strain evidence="1">ICFT</strain>
    </source>
</reference>
<protein>
    <submittedName>
        <fullName evidence="1">Uncharacterized protein</fullName>
    </submittedName>
</protein>
<comment type="caution">
    <text evidence="1">The sequence shown here is derived from an EMBL/GenBank/DDBJ whole genome shotgun (WGS) entry which is preliminary data.</text>
</comment>
<dbReference type="EMBL" id="AOHC02000052">
    <property type="protein sequence ID" value="EMY76357.1"/>
    <property type="molecule type" value="Genomic_DNA"/>
</dbReference>